<organism evidence="2 3">
    <name type="scientific">Macrosiphum euphorbiae</name>
    <name type="common">potato aphid</name>
    <dbReference type="NCBI Taxonomy" id="13131"/>
    <lineage>
        <taxon>Eukaryota</taxon>
        <taxon>Metazoa</taxon>
        <taxon>Ecdysozoa</taxon>
        <taxon>Arthropoda</taxon>
        <taxon>Hexapoda</taxon>
        <taxon>Insecta</taxon>
        <taxon>Pterygota</taxon>
        <taxon>Neoptera</taxon>
        <taxon>Paraneoptera</taxon>
        <taxon>Hemiptera</taxon>
        <taxon>Sternorrhyncha</taxon>
        <taxon>Aphidomorpha</taxon>
        <taxon>Aphidoidea</taxon>
        <taxon>Aphididae</taxon>
        <taxon>Macrosiphini</taxon>
        <taxon>Macrosiphum</taxon>
    </lineage>
</organism>
<evidence type="ECO:0000256" key="1">
    <source>
        <dbReference type="SAM" id="Coils"/>
    </source>
</evidence>
<accession>A0AAV0Y3V0</accession>
<protein>
    <recommendedName>
        <fullName evidence="4">Transposase</fullName>
    </recommendedName>
</protein>
<proteinExistence type="predicted"/>
<gene>
    <name evidence="2" type="ORF">MEUPH1_LOCUS28643</name>
</gene>
<keyword evidence="3" id="KW-1185">Reference proteome</keyword>
<comment type="caution">
    <text evidence="2">The sequence shown here is derived from an EMBL/GenBank/DDBJ whole genome shotgun (WGS) entry which is preliminary data.</text>
</comment>
<evidence type="ECO:0000313" key="2">
    <source>
        <dbReference type="EMBL" id="CAI6375103.1"/>
    </source>
</evidence>
<evidence type="ECO:0008006" key="4">
    <source>
        <dbReference type="Google" id="ProtNLM"/>
    </source>
</evidence>
<dbReference type="AlphaFoldDB" id="A0AAV0Y3V0"/>
<dbReference type="EMBL" id="CARXXK010001262">
    <property type="protein sequence ID" value="CAI6375103.1"/>
    <property type="molecule type" value="Genomic_DNA"/>
</dbReference>
<dbReference type="Proteomes" id="UP001160148">
    <property type="component" value="Unassembled WGS sequence"/>
</dbReference>
<keyword evidence="1" id="KW-0175">Coiled coil</keyword>
<reference evidence="2 3" key="1">
    <citation type="submission" date="2023-01" db="EMBL/GenBank/DDBJ databases">
        <authorList>
            <person name="Whitehead M."/>
        </authorList>
    </citation>
    <scope>NUCLEOTIDE SEQUENCE [LARGE SCALE GENOMIC DNA]</scope>
</reference>
<name>A0AAV0Y3V0_9HEMI</name>
<feature type="coiled-coil region" evidence="1">
    <location>
        <begin position="118"/>
        <end position="145"/>
    </location>
</feature>
<sequence>MAFCKNNDIKSYIEQCFDVLMGYNTNLPNFYIRVDVAHVMKMFCRNKNFQGSKNWTLKQFYVRSMRLLITSIRIEDFKQTLTNLLNIMLSETDGWTEDKVETPSETIRQYLLNQIKGVEVTENSNEEADEQYNNLENNYSDTNDVTTSHITRDRNFMHLHVYTECMHLYEGLKCQQIRPN</sequence>
<evidence type="ECO:0000313" key="3">
    <source>
        <dbReference type="Proteomes" id="UP001160148"/>
    </source>
</evidence>